<dbReference type="Pfam" id="PF12849">
    <property type="entry name" value="PBP_like_2"/>
    <property type="match status" value="1"/>
</dbReference>
<feature type="compositionally biased region" description="Polar residues" evidence="2">
    <location>
        <begin position="66"/>
        <end position="86"/>
    </location>
</feature>
<sequence length="392" mass="40453">MGIGTGTAIGVAGCTGGSGNDGGGDNGSGGNGSGGGNESGGSGSTSGGQGISGGSAQQSSGALTADGSSTVYPITSDGSSVWNSNPPADDGEYWGSNDEGTAPGYEALGSPDMPMTEFFASIYGLDPYQVNVGLSHSGTGIEKLMNDQVDIGDSSAPVQDELPERESYDDFVDHVVGVDGQPVIVSQAIADAGVTKLTGEQLRGIYTGEITNWSEIDSYSGDDKEIQNICRAEGSGTDTAFRANFLGDPNAEIACSQRIGQNQQVRSTVLNADNAIAYIALAFTGNGAPAIALELDGTTYELGKNLGSKDYPLSRDLHCYTWKDTSPKESAFINMLLTEFGQQQFVAANDYFKLPPNRREEERSKLADPEKQIEYSGGNASSGNASSGNASS</sequence>
<feature type="compositionally biased region" description="Basic and acidic residues" evidence="2">
    <location>
        <begin position="357"/>
        <end position="373"/>
    </location>
</feature>
<keyword evidence="1" id="KW-0732">Signal</keyword>
<dbReference type="RefSeq" id="WP_005040156.1">
    <property type="nucleotide sequence ID" value="NZ_AOME01000015.1"/>
</dbReference>
<dbReference type="EMBL" id="AOME01000015">
    <property type="protein sequence ID" value="EMA55152.1"/>
    <property type="molecule type" value="Genomic_DNA"/>
</dbReference>
<evidence type="ECO:0000259" key="3">
    <source>
        <dbReference type="Pfam" id="PF12849"/>
    </source>
</evidence>
<dbReference type="PANTHER" id="PTHR30570:SF1">
    <property type="entry name" value="PHOSPHATE-BINDING PROTEIN PSTS"/>
    <property type="match status" value="1"/>
</dbReference>
<feature type="compositionally biased region" description="Low complexity" evidence="2">
    <location>
        <begin position="376"/>
        <end position="392"/>
    </location>
</feature>
<evidence type="ECO:0000256" key="2">
    <source>
        <dbReference type="SAM" id="MobiDB-lite"/>
    </source>
</evidence>
<evidence type="ECO:0000313" key="4">
    <source>
        <dbReference type="EMBL" id="EMA55152.1"/>
    </source>
</evidence>
<reference evidence="4 5" key="1">
    <citation type="journal article" date="2014" name="PLoS Genet.">
        <title>Phylogenetically driven sequencing of extremely halophilic archaea reveals strategies for static and dynamic osmo-response.</title>
        <authorList>
            <person name="Becker E.A."/>
            <person name="Seitzer P.M."/>
            <person name="Tritt A."/>
            <person name="Larsen D."/>
            <person name="Krusor M."/>
            <person name="Yao A.I."/>
            <person name="Wu D."/>
            <person name="Madern D."/>
            <person name="Eisen J.A."/>
            <person name="Darling A.E."/>
            <person name="Facciotti M.T."/>
        </authorList>
    </citation>
    <scope>NUCLEOTIDE SEQUENCE [LARGE SCALE GENOMIC DNA]</scope>
    <source>
        <strain evidence="4 5">DSM 8989</strain>
    </source>
</reference>
<dbReference type="Gene3D" id="3.40.190.10">
    <property type="entry name" value="Periplasmic binding protein-like II"/>
    <property type="match status" value="2"/>
</dbReference>
<gene>
    <name evidence="4" type="ORF">C450_03767</name>
</gene>
<evidence type="ECO:0000256" key="1">
    <source>
        <dbReference type="ARBA" id="ARBA00022729"/>
    </source>
</evidence>
<dbReference type="InterPro" id="IPR050811">
    <property type="entry name" value="Phosphate_ABC_transporter"/>
</dbReference>
<organism evidence="4 5">
    <name type="scientific">Halococcus salifodinae DSM 8989</name>
    <dbReference type="NCBI Taxonomy" id="1227456"/>
    <lineage>
        <taxon>Archaea</taxon>
        <taxon>Methanobacteriati</taxon>
        <taxon>Methanobacteriota</taxon>
        <taxon>Stenosarchaea group</taxon>
        <taxon>Halobacteria</taxon>
        <taxon>Halobacteriales</taxon>
        <taxon>Halococcaceae</taxon>
        <taxon>Halococcus</taxon>
    </lineage>
</organism>
<dbReference type="STRING" id="1227456.C450_03767"/>
<evidence type="ECO:0000313" key="5">
    <source>
        <dbReference type="Proteomes" id="UP000011625"/>
    </source>
</evidence>
<feature type="region of interest" description="Disordered" evidence="2">
    <location>
        <begin position="356"/>
        <end position="392"/>
    </location>
</feature>
<comment type="caution">
    <text evidence="4">The sequence shown here is derived from an EMBL/GenBank/DDBJ whole genome shotgun (WGS) entry which is preliminary data.</text>
</comment>
<protein>
    <submittedName>
        <fullName evidence="4">Phosphate ABC transporter substrate-binding protein, phot family</fullName>
    </submittedName>
</protein>
<feature type="domain" description="PBP" evidence="3">
    <location>
        <begin position="127"/>
        <end position="336"/>
    </location>
</feature>
<accession>M0NB07</accession>
<dbReference type="OrthoDB" id="10255at2157"/>
<dbReference type="PANTHER" id="PTHR30570">
    <property type="entry name" value="PERIPLASMIC PHOSPHATE BINDING COMPONENT OF PHOSPHATE ABC TRANSPORTER"/>
    <property type="match status" value="1"/>
</dbReference>
<dbReference type="AlphaFoldDB" id="M0NB07"/>
<proteinExistence type="predicted"/>
<dbReference type="PATRIC" id="fig|1227456.3.peg.780"/>
<name>M0NB07_9EURY</name>
<keyword evidence="5" id="KW-1185">Reference proteome</keyword>
<feature type="region of interest" description="Disordered" evidence="2">
    <location>
        <begin position="1"/>
        <end position="109"/>
    </location>
</feature>
<dbReference type="Proteomes" id="UP000011625">
    <property type="component" value="Unassembled WGS sequence"/>
</dbReference>
<dbReference type="SUPFAM" id="SSF53850">
    <property type="entry name" value="Periplasmic binding protein-like II"/>
    <property type="match status" value="1"/>
</dbReference>
<dbReference type="InterPro" id="IPR024370">
    <property type="entry name" value="PBP_domain"/>
</dbReference>
<feature type="compositionally biased region" description="Gly residues" evidence="2">
    <location>
        <begin position="1"/>
        <end position="53"/>
    </location>
</feature>